<reference evidence="7" key="1">
    <citation type="submission" date="2017-07" db="EMBL/GenBank/DDBJ databases">
        <title>Draft genome sequence of Effusibacillus lacus strain skLN1.</title>
        <authorList>
            <person name="Watanabe M."/>
            <person name="Kojima H."/>
            <person name="Fukui M."/>
        </authorList>
    </citation>
    <scope>NUCLEOTIDE SEQUENCE [LARGE SCALE GENOMIC DNA]</scope>
    <source>
        <strain evidence="7">skLN1</strain>
    </source>
</reference>
<feature type="transmembrane region" description="Helical" evidence="5">
    <location>
        <begin position="47"/>
        <end position="71"/>
    </location>
</feature>
<evidence type="ECO:0000256" key="2">
    <source>
        <dbReference type="ARBA" id="ARBA00022692"/>
    </source>
</evidence>
<dbReference type="PANTHER" id="PTHR31851">
    <property type="entry name" value="FE(2+)/MN(2+) TRANSPORTER PCL1"/>
    <property type="match status" value="1"/>
</dbReference>
<comment type="subcellular location">
    <subcellularLocation>
        <location evidence="1">Endomembrane system</location>
        <topology evidence="1">Multi-pass membrane protein</topology>
    </subcellularLocation>
</comment>
<keyword evidence="4 5" id="KW-0472">Membrane</keyword>
<gene>
    <name evidence="6" type="ORF">EFBL_2312</name>
</gene>
<evidence type="ECO:0000256" key="3">
    <source>
        <dbReference type="ARBA" id="ARBA00022989"/>
    </source>
</evidence>
<dbReference type="EMBL" id="BDUF01000061">
    <property type="protein sequence ID" value="GAX90674.1"/>
    <property type="molecule type" value="Genomic_DNA"/>
</dbReference>
<feature type="transmembrane region" description="Helical" evidence="5">
    <location>
        <begin position="208"/>
        <end position="230"/>
    </location>
</feature>
<dbReference type="RefSeq" id="WP_096182404.1">
    <property type="nucleotide sequence ID" value="NZ_BDUF01000061.1"/>
</dbReference>
<sequence>MPQTEHIEKHFEAPVVIRDIVIGLADGLTVPFALAAGLSGSVSVTELVVIAGLAEIAAGSIAMGLGGYLAARTDREHYFSELARERREIVELPERERQEVADILREWGMPEENVQGAVNAISQDPERWVHFMMKFELGLEEPEPKRARNSSLTIGLSYIFGGLIPLAPYFFTANTRLALVISAVVTLIALFVFGFVKGRFTGTNPVKGAFQTMLVGGLAATVAYLVAAWIG</sequence>
<accession>A0A292YQJ1</accession>
<dbReference type="CDD" id="cd02435">
    <property type="entry name" value="CCC1"/>
    <property type="match status" value="1"/>
</dbReference>
<evidence type="ECO:0000256" key="1">
    <source>
        <dbReference type="ARBA" id="ARBA00004127"/>
    </source>
</evidence>
<name>A0A292YQJ1_9BACL</name>
<dbReference type="Pfam" id="PF01988">
    <property type="entry name" value="VIT1"/>
    <property type="match status" value="1"/>
</dbReference>
<dbReference type="OrthoDB" id="9781619at2"/>
<feature type="transmembrane region" description="Helical" evidence="5">
    <location>
        <begin position="152"/>
        <end position="171"/>
    </location>
</feature>
<dbReference type="GO" id="GO:0030026">
    <property type="term" value="P:intracellular manganese ion homeostasis"/>
    <property type="evidence" value="ECO:0007669"/>
    <property type="project" value="InterPro"/>
</dbReference>
<dbReference type="InterPro" id="IPR008217">
    <property type="entry name" value="Ccc1_fam"/>
</dbReference>
<dbReference type="GO" id="GO:0005384">
    <property type="term" value="F:manganese ion transmembrane transporter activity"/>
    <property type="evidence" value="ECO:0007669"/>
    <property type="project" value="InterPro"/>
</dbReference>
<evidence type="ECO:0000313" key="7">
    <source>
        <dbReference type="Proteomes" id="UP000217785"/>
    </source>
</evidence>
<proteinExistence type="predicted"/>
<evidence type="ECO:0000313" key="6">
    <source>
        <dbReference type="EMBL" id="GAX90674.1"/>
    </source>
</evidence>
<evidence type="ECO:0000256" key="5">
    <source>
        <dbReference type="SAM" id="Phobius"/>
    </source>
</evidence>
<organism evidence="6 7">
    <name type="scientific">Effusibacillus lacus</name>
    <dbReference type="NCBI Taxonomy" id="1348429"/>
    <lineage>
        <taxon>Bacteria</taxon>
        <taxon>Bacillati</taxon>
        <taxon>Bacillota</taxon>
        <taxon>Bacilli</taxon>
        <taxon>Bacillales</taxon>
        <taxon>Alicyclobacillaceae</taxon>
        <taxon>Effusibacillus</taxon>
    </lineage>
</organism>
<dbReference type="AlphaFoldDB" id="A0A292YQJ1"/>
<keyword evidence="3 5" id="KW-1133">Transmembrane helix</keyword>
<comment type="caution">
    <text evidence="6">The sequence shown here is derived from an EMBL/GenBank/DDBJ whole genome shotgun (WGS) entry which is preliminary data.</text>
</comment>
<feature type="transmembrane region" description="Helical" evidence="5">
    <location>
        <begin position="177"/>
        <end position="196"/>
    </location>
</feature>
<keyword evidence="2 5" id="KW-0812">Transmembrane</keyword>
<protein>
    <submittedName>
        <fullName evidence="6">Iron transporter</fullName>
    </submittedName>
</protein>
<dbReference type="Proteomes" id="UP000217785">
    <property type="component" value="Unassembled WGS sequence"/>
</dbReference>
<evidence type="ECO:0000256" key="4">
    <source>
        <dbReference type="ARBA" id="ARBA00023136"/>
    </source>
</evidence>
<dbReference type="GO" id="GO:0012505">
    <property type="term" value="C:endomembrane system"/>
    <property type="evidence" value="ECO:0007669"/>
    <property type="project" value="UniProtKB-SubCell"/>
</dbReference>
<keyword evidence="7" id="KW-1185">Reference proteome</keyword>
<feature type="transmembrane region" description="Helical" evidence="5">
    <location>
        <begin position="20"/>
        <end position="41"/>
    </location>
</feature>